<keyword evidence="2" id="KW-1185">Reference proteome</keyword>
<evidence type="ECO:0000313" key="1">
    <source>
        <dbReference type="EMBL" id="NDV42340.1"/>
    </source>
</evidence>
<proteinExistence type="predicted"/>
<reference evidence="1 2" key="1">
    <citation type="submission" date="2020-01" db="EMBL/GenBank/DDBJ databases">
        <title>Muricauda sediminis sp.nov. 40Bstr401.</title>
        <authorList>
            <person name="Xue Z."/>
            <person name="Zhu S."/>
            <person name="Ren N."/>
            <person name="Chen T."/>
            <person name="Chen X."/>
            <person name="Chen J."/>
            <person name="Yang J."/>
        </authorList>
    </citation>
    <scope>NUCLEOTIDE SEQUENCE [LARGE SCALE GENOMIC DNA]</scope>
    <source>
        <strain evidence="1 2">40Bstr401</strain>
    </source>
</reference>
<name>A0A6I5KZQ1_9FLAO</name>
<evidence type="ECO:0000313" key="2">
    <source>
        <dbReference type="Proteomes" id="UP000468707"/>
    </source>
</evidence>
<dbReference type="RefSeq" id="WP_163632989.1">
    <property type="nucleotide sequence ID" value="NZ_JAAAMI010000001.1"/>
</dbReference>
<dbReference type="AlphaFoldDB" id="A0A6I5KZQ1"/>
<dbReference type="EMBL" id="JAAAMI010000001">
    <property type="protein sequence ID" value="NDV42340.1"/>
    <property type="molecule type" value="Genomic_DNA"/>
</dbReference>
<organism evidence="1 2">
    <name type="scientific">Flagellimonas sediminis</name>
    <dbReference type="NCBI Taxonomy" id="2696468"/>
    <lineage>
        <taxon>Bacteria</taxon>
        <taxon>Pseudomonadati</taxon>
        <taxon>Bacteroidota</taxon>
        <taxon>Flavobacteriia</taxon>
        <taxon>Flavobacteriales</taxon>
        <taxon>Flavobacteriaceae</taxon>
        <taxon>Flagellimonas</taxon>
    </lineage>
</organism>
<sequence>MKTSTIAQLKKELQFKSSDEVVQLCLRLARFKKENKELLTYLLFESDSEAGYIESVKQEVDELFCEINVNSYFYIKKSVRKILRTIKKYIRYSGNKETEVELLLYFCEKLKSLRPSINRNTTLKNLYDRQLVYIQKKLPMLHEDLQYDFGEHLDQLKG</sequence>
<gene>
    <name evidence="1" type="ORF">GTK07_03290</name>
</gene>
<accession>A0A6I5KZQ1</accession>
<protein>
    <submittedName>
        <fullName evidence="1">Uncharacterized protein</fullName>
    </submittedName>
</protein>
<dbReference type="Proteomes" id="UP000468707">
    <property type="component" value="Unassembled WGS sequence"/>
</dbReference>
<comment type="caution">
    <text evidence="1">The sequence shown here is derived from an EMBL/GenBank/DDBJ whole genome shotgun (WGS) entry which is preliminary data.</text>
</comment>